<gene>
    <name evidence="2" type="ORF">MHI_LOCUS312485</name>
</gene>
<evidence type="ECO:0000313" key="2">
    <source>
        <dbReference type="EMBL" id="CAD1472672.1"/>
    </source>
</evidence>
<name>A0A6V7H121_9HYME</name>
<dbReference type="AlphaFoldDB" id="A0A6V7H121"/>
<feature type="compositionally biased region" description="Polar residues" evidence="1">
    <location>
        <begin position="52"/>
        <end position="69"/>
    </location>
</feature>
<feature type="compositionally biased region" description="Polar residues" evidence="1">
    <location>
        <begin position="76"/>
        <end position="87"/>
    </location>
</feature>
<sequence length="87" mass="9727">VDPLEQPYEGPFRVIKHISDNVFLIDYKGKETTISTERLKPAFIEDTENNDPRTYSRLQVPSTLPNMSSDLKGGNVATSISRTVGET</sequence>
<feature type="non-terminal residue" evidence="2">
    <location>
        <position position="1"/>
    </location>
</feature>
<comment type="caution">
    <text evidence="2">The sequence shown here is derived from an EMBL/GenBank/DDBJ whole genome shotgun (WGS) entry which is preliminary data.</text>
</comment>
<dbReference type="EMBL" id="CAJDYZ010005648">
    <property type="protein sequence ID" value="CAD1472672.1"/>
    <property type="molecule type" value="Genomic_DNA"/>
</dbReference>
<evidence type="ECO:0000256" key="1">
    <source>
        <dbReference type="SAM" id="MobiDB-lite"/>
    </source>
</evidence>
<organism evidence="2 3">
    <name type="scientific">Heterotrigona itama</name>
    <dbReference type="NCBI Taxonomy" id="395501"/>
    <lineage>
        <taxon>Eukaryota</taxon>
        <taxon>Metazoa</taxon>
        <taxon>Ecdysozoa</taxon>
        <taxon>Arthropoda</taxon>
        <taxon>Hexapoda</taxon>
        <taxon>Insecta</taxon>
        <taxon>Pterygota</taxon>
        <taxon>Neoptera</taxon>
        <taxon>Endopterygota</taxon>
        <taxon>Hymenoptera</taxon>
        <taxon>Apocrita</taxon>
        <taxon>Aculeata</taxon>
        <taxon>Apoidea</taxon>
        <taxon>Anthophila</taxon>
        <taxon>Apidae</taxon>
        <taxon>Heterotrigona</taxon>
    </lineage>
</organism>
<proteinExistence type="predicted"/>
<accession>A0A6V7H121</accession>
<dbReference type="OrthoDB" id="7700111at2759"/>
<keyword evidence="3" id="KW-1185">Reference proteome</keyword>
<dbReference type="Proteomes" id="UP000752696">
    <property type="component" value="Unassembled WGS sequence"/>
</dbReference>
<reference evidence="2" key="1">
    <citation type="submission" date="2020-07" db="EMBL/GenBank/DDBJ databases">
        <authorList>
            <person name="Nazaruddin N."/>
        </authorList>
    </citation>
    <scope>NUCLEOTIDE SEQUENCE</scope>
</reference>
<feature type="region of interest" description="Disordered" evidence="1">
    <location>
        <begin position="47"/>
        <end position="87"/>
    </location>
</feature>
<evidence type="ECO:0000313" key="3">
    <source>
        <dbReference type="Proteomes" id="UP000752696"/>
    </source>
</evidence>
<protein>
    <submittedName>
        <fullName evidence="2">Uncharacterized protein</fullName>
    </submittedName>
</protein>